<dbReference type="PROSITE" id="PS00061">
    <property type="entry name" value="ADH_SHORT"/>
    <property type="match status" value="1"/>
</dbReference>
<dbReference type="OrthoDB" id="9788235at2"/>
<dbReference type="Gene3D" id="3.40.50.720">
    <property type="entry name" value="NAD(P)-binding Rossmann-like Domain"/>
    <property type="match status" value="1"/>
</dbReference>
<dbReference type="EMBL" id="PTJA01000001">
    <property type="protein sequence ID" value="PPK83345.1"/>
    <property type="molecule type" value="Genomic_DNA"/>
</dbReference>
<reference evidence="3 4" key="1">
    <citation type="submission" date="2018-02" db="EMBL/GenBank/DDBJ databases">
        <title>Genomic Encyclopedia of Archaeal and Bacterial Type Strains, Phase II (KMG-II): from individual species to whole genera.</title>
        <authorList>
            <person name="Goeker M."/>
        </authorList>
    </citation>
    <scope>NUCLEOTIDE SEQUENCE [LARGE SCALE GENOMIC DNA]</scope>
    <source>
        <strain evidence="3 4">DSM 3808</strain>
    </source>
</reference>
<organism evidence="3 4">
    <name type="scientific">Lacrimispora xylanisolvens</name>
    <dbReference type="NCBI Taxonomy" id="384636"/>
    <lineage>
        <taxon>Bacteria</taxon>
        <taxon>Bacillati</taxon>
        <taxon>Bacillota</taxon>
        <taxon>Clostridia</taxon>
        <taxon>Lachnospirales</taxon>
        <taxon>Lachnospiraceae</taxon>
        <taxon>Lacrimispora</taxon>
    </lineage>
</organism>
<evidence type="ECO:0000256" key="1">
    <source>
        <dbReference type="ARBA" id="ARBA00006484"/>
    </source>
</evidence>
<protein>
    <submittedName>
        <fullName evidence="3">NAD(P)-dependent dehydrogenase (Short-subunit alcohol dehydrogenase family)</fullName>
    </submittedName>
</protein>
<evidence type="ECO:0000313" key="4">
    <source>
        <dbReference type="Proteomes" id="UP000237749"/>
    </source>
</evidence>
<dbReference type="GO" id="GO:0006633">
    <property type="term" value="P:fatty acid biosynthetic process"/>
    <property type="evidence" value="ECO:0007669"/>
    <property type="project" value="TreeGrafter"/>
</dbReference>
<evidence type="ECO:0000256" key="2">
    <source>
        <dbReference type="ARBA" id="ARBA00023002"/>
    </source>
</evidence>
<dbReference type="InterPro" id="IPR020904">
    <property type="entry name" value="Sc_DH/Rdtase_CS"/>
</dbReference>
<proteinExistence type="inferred from homology"/>
<comment type="caution">
    <text evidence="3">The sequence shown here is derived from an EMBL/GenBank/DDBJ whole genome shotgun (WGS) entry which is preliminary data.</text>
</comment>
<dbReference type="PRINTS" id="PR00080">
    <property type="entry name" value="SDRFAMILY"/>
</dbReference>
<dbReference type="GO" id="GO:0016616">
    <property type="term" value="F:oxidoreductase activity, acting on the CH-OH group of donors, NAD or NADP as acceptor"/>
    <property type="evidence" value="ECO:0007669"/>
    <property type="project" value="TreeGrafter"/>
</dbReference>
<dbReference type="PANTHER" id="PTHR42760:SF133">
    <property type="entry name" value="3-OXOACYL-[ACYL-CARRIER-PROTEIN] REDUCTASE"/>
    <property type="match status" value="1"/>
</dbReference>
<name>A0A2S6HYV7_9FIRM</name>
<dbReference type="RefSeq" id="WP_104434041.1">
    <property type="nucleotide sequence ID" value="NZ_PTJA01000001.1"/>
</dbReference>
<keyword evidence="4" id="KW-1185">Reference proteome</keyword>
<comment type="similarity">
    <text evidence="1">Belongs to the short-chain dehydrogenases/reductases (SDR) family.</text>
</comment>
<dbReference type="PANTHER" id="PTHR42760">
    <property type="entry name" value="SHORT-CHAIN DEHYDROGENASES/REDUCTASES FAMILY MEMBER"/>
    <property type="match status" value="1"/>
</dbReference>
<dbReference type="GO" id="GO:0048038">
    <property type="term" value="F:quinone binding"/>
    <property type="evidence" value="ECO:0007669"/>
    <property type="project" value="TreeGrafter"/>
</dbReference>
<dbReference type="PRINTS" id="PR00081">
    <property type="entry name" value="GDHRDH"/>
</dbReference>
<dbReference type="SUPFAM" id="SSF51735">
    <property type="entry name" value="NAD(P)-binding Rossmann-fold domains"/>
    <property type="match status" value="1"/>
</dbReference>
<evidence type="ECO:0000313" key="3">
    <source>
        <dbReference type="EMBL" id="PPK83345.1"/>
    </source>
</evidence>
<dbReference type="Proteomes" id="UP000237749">
    <property type="component" value="Unassembled WGS sequence"/>
</dbReference>
<dbReference type="Pfam" id="PF13561">
    <property type="entry name" value="adh_short_C2"/>
    <property type="match status" value="1"/>
</dbReference>
<dbReference type="AlphaFoldDB" id="A0A2S6HYV7"/>
<sequence>MNRGVVVTGGAHGIGKQICSAFINAGDRVCFIDTDEKRSLDIVNQTPGLFYFNGDVADPADLKNFIEFALDKLKRIDILVNNACRGNKGILSGLTYEEFDNTLSIGLKAPYELSRLCKDELKKNRGRIINIASSRAFQSEPDTEAYASAKGGIVALTHALAISLGPEVLVNCIAPGWINVTEQEKFSREDVAAIPAGKVGTPKDISKMVAFLCDQDFITGETITVDGGMNKRMIYHGDWNWHFKPNSHN</sequence>
<dbReference type="InterPro" id="IPR036291">
    <property type="entry name" value="NAD(P)-bd_dom_sf"/>
</dbReference>
<keyword evidence="2" id="KW-0560">Oxidoreductase</keyword>
<dbReference type="InterPro" id="IPR002347">
    <property type="entry name" value="SDR_fam"/>
</dbReference>
<accession>A0A2S6HYV7</accession>
<gene>
    <name evidence="3" type="ORF">BXY41_101408</name>
</gene>